<evidence type="ECO:0000313" key="2">
    <source>
        <dbReference type="Proteomes" id="UP000016521"/>
    </source>
</evidence>
<organism evidence="1 2">
    <name type="scientific">Pseudoalteromonas piscicida</name>
    <dbReference type="NCBI Taxonomy" id="43662"/>
    <lineage>
        <taxon>Bacteria</taxon>
        <taxon>Pseudomonadati</taxon>
        <taxon>Pseudomonadota</taxon>
        <taxon>Gammaproteobacteria</taxon>
        <taxon>Alteromonadales</taxon>
        <taxon>Pseudoalteromonadaceae</taxon>
        <taxon>Pseudoalteromonas</taxon>
    </lineage>
</organism>
<reference evidence="1 2" key="1">
    <citation type="submission" date="2015-06" db="EMBL/GenBank/DDBJ databases">
        <authorList>
            <person name="Xie B.-B."/>
            <person name="Rong J.-C."/>
            <person name="Qin Q.-L."/>
            <person name="Zhang Y.-Z."/>
        </authorList>
    </citation>
    <scope>NUCLEOTIDE SEQUENCE [LARGE SCALE GENOMIC DNA]</scope>
    <source>
        <strain evidence="1 2">JCM 20779</strain>
    </source>
</reference>
<proteinExistence type="predicted"/>
<name>A0ABN5CN78_PSEO7</name>
<accession>A0ABN5CN78</accession>
<keyword evidence="2" id="KW-1185">Reference proteome</keyword>
<sequence>MSNCSNSAPSLYDFPSYQQTCFGISPYNLKSVGVVAKTGSEIKLTAIKQIKNFIKFGFLN</sequence>
<evidence type="ECO:0000313" key="1">
    <source>
        <dbReference type="EMBL" id="ATD10133.1"/>
    </source>
</evidence>
<dbReference type="EMBL" id="CP011925">
    <property type="protein sequence ID" value="ATD10133.1"/>
    <property type="molecule type" value="Genomic_DNA"/>
</dbReference>
<dbReference type="Proteomes" id="UP000016521">
    <property type="component" value="Chromosome II"/>
</dbReference>
<protein>
    <submittedName>
        <fullName evidence="1">Uncharacterized protein</fullName>
    </submittedName>
</protein>
<gene>
    <name evidence="1" type="ORF">PPIS_b1110</name>
</gene>